<feature type="transmembrane region" description="Helical" evidence="7">
    <location>
        <begin position="333"/>
        <end position="356"/>
    </location>
</feature>
<feature type="transmembrane region" description="Helical" evidence="7">
    <location>
        <begin position="280"/>
        <end position="305"/>
    </location>
</feature>
<feature type="transmembrane region" description="Helical" evidence="7">
    <location>
        <begin position="763"/>
        <end position="783"/>
    </location>
</feature>
<feature type="domain" description="ABC3 transporter permease C-terminal" evidence="8">
    <location>
        <begin position="672"/>
        <end position="787"/>
    </location>
</feature>
<keyword evidence="2" id="KW-1003">Cell membrane</keyword>
<keyword evidence="5 7" id="KW-0472">Membrane</keyword>
<dbReference type="PANTHER" id="PTHR30572">
    <property type="entry name" value="MEMBRANE COMPONENT OF TRANSPORTER-RELATED"/>
    <property type="match status" value="1"/>
</dbReference>
<dbReference type="EMBL" id="JBHSQK010000036">
    <property type="protein sequence ID" value="MFC5949698.1"/>
    <property type="molecule type" value="Genomic_DNA"/>
</dbReference>
<evidence type="ECO:0000256" key="7">
    <source>
        <dbReference type="SAM" id="Phobius"/>
    </source>
</evidence>
<feature type="transmembrane region" description="Helical" evidence="7">
    <location>
        <begin position="671"/>
        <end position="695"/>
    </location>
</feature>
<dbReference type="Proteomes" id="UP001596119">
    <property type="component" value="Unassembled WGS sequence"/>
</dbReference>
<dbReference type="RefSeq" id="WP_379566830.1">
    <property type="nucleotide sequence ID" value="NZ_JBHSQK010000036.1"/>
</dbReference>
<dbReference type="InterPro" id="IPR003838">
    <property type="entry name" value="ABC3_permease_C"/>
</dbReference>
<comment type="subcellular location">
    <subcellularLocation>
        <location evidence="1">Cell membrane</location>
        <topology evidence="1">Multi-pass membrane protein</topology>
    </subcellularLocation>
</comment>
<feature type="transmembrane region" description="Helical" evidence="7">
    <location>
        <begin position="716"/>
        <end position="743"/>
    </location>
</feature>
<evidence type="ECO:0000313" key="10">
    <source>
        <dbReference type="Proteomes" id="UP001596119"/>
    </source>
</evidence>
<keyword evidence="10" id="KW-1185">Reference proteome</keyword>
<gene>
    <name evidence="9" type="ORF">ACFQH9_15600</name>
</gene>
<feature type="transmembrane region" description="Helical" evidence="7">
    <location>
        <begin position="452"/>
        <end position="475"/>
    </location>
</feature>
<proteinExistence type="inferred from homology"/>
<reference evidence="10" key="1">
    <citation type="journal article" date="2019" name="Int. J. Syst. Evol. Microbiol.">
        <title>The Global Catalogue of Microorganisms (GCM) 10K type strain sequencing project: providing services to taxonomists for standard genome sequencing and annotation.</title>
        <authorList>
            <consortium name="The Broad Institute Genomics Platform"/>
            <consortium name="The Broad Institute Genome Sequencing Center for Infectious Disease"/>
            <person name="Wu L."/>
            <person name="Ma J."/>
        </authorList>
    </citation>
    <scope>NUCLEOTIDE SEQUENCE [LARGE SCALE GENOMIC DNA]</scope>
    <source>
        <strain evidence="10">CGMCC 4.7397</strain>
    </source>
</reference>
<feature type="transmembrane region" description="Helical" evidence="7">
    <location>
        <begin position="34"/>
        <end position="54"/>
    </location>
</feature>
<sequence length="796" mass="79750">MPAGDPGPPGPRGAVRGAIRLVARAELRERRWSLLALGVVLGLVGGLVLGAVALGERTATAYPRLVEAVHLDDARLIVPADRPAVVEALPTLPGVAALWLTEAWVGQVDGPQLQYVSLAAGTAPHPELVTPVIVAGRGADPAAADEVVVSERLAEHGFGLGATLPLRMLTLEDMARFAVGFTPHGPATSVRVVGVARMPGWGQALPDVLAGPGFARALAGTGIGHAAYVRLDPAPDAAARFDAAVAGVSVGQPSIVGDYLTPGVEFPRTPDPAVQAAERALLIGVGLFALVVGLGVLQVVGLGLLRTAGAARAARSVEAALGMTRAQSVAARVVAAGQAAAVAALLGAGVVVAAGVLAPLGSQARFEPEPGFRGQWALALAGGATLGALFLLVSAVTAAFAWRRRALAVPEPAPVRPDSPAAVLGGSLCRWPTVLLGSRLAQAGTRRGVPPAVTVPAAAAAVAGIVATVTVGASLDRLVATPVRWAGGADITIADSREPDVVALVEDPRVAALAITDTAYARLASGDPLGIVSIAARKGAPPVELVSGRLPAAPDEVAVNPRLAAERGLSAGDRLDTLATDGTPHPMTVVGIAVVPNENHGPLGQDLLATGDGLLAVSPERNFPLLTTHVYARAGTAEALAAELGGRLELAPQSVPDAIRNLGDLGRLPDVLAVVLAVVAGTGLTHSLLVGARRLAREMAVFSVLGATPGQVRATLGLLAAATAVPAVVLGVPIGLGVARLFWWQVASTIGVGGDIAVPVGPIALLIAAVPLGAALIAAVPALRARTPAVASLAAL</sequence>
<keyword evidence="3 7" id="KW-0812">Transmembrane</keyword>
<evidence type="ECO:0000256" key="5">
    <source>
        <dbReference type="ARBA" id="ARBA00023136"/>
    </source>
</evidence>
<name>A0ABW1IAB2_9PSEU</name>
<evidence type="ECO:0000259" key="8">
    <source>
        <dbReference type="Pfam" id="PF02687"/>
    </source>
</evidence>
<evidence type="ECO:0000313" key="9">
    <source>
        <dbReference type="EMBL" id="MFC5949698.1"/>
    </source>
</evidence>
<evidence type="ECO:0000256" key="4">
    <source>
        <dbReference type="ARBA" id="ARBA00022989"/>
    </source>
</evidence>
<feature type="transmembrane region" description="Helical" evidence="7">
    <location>
        <begin position="376"/>
        <end position="402"/>
    </location>
</feature>
<evidence type="ECO:0000256" key="6">
    <source>
        <dbReference type="ARBA" id="ARBA00038076"/>
    </source>
</evidence>
<comment type="caution">
    <text evidence="9">The sequence shown here is derived from an EMBL/GenBank/DDBJ whole genome shotgun (WGS) entry which is preliminary data.</text>
</comment>
<organism evidence="9 10">
    <name type="scientific">Pseudonocardia lutea</name>
    <dbReference type="NCBI Taxonomy" id="2172015"/>
    <lineage>
        <taxon>Bacteria</taxon>
        <taxon>Bacillati</taxon>
        <taxon>Actinomycetota</taxon>
        <taxon>Actinomycetes</taxon>
        <taxon>Pseudonocardiales</taxon>
        <taxon>Pseudonocardiaceae</taxon>
        <taxon>Pseudonocardia</taxon>
    </lineage>
</organism>
<evidence type="ECO:0000256" key="2">
    <source>
        <dbReference type="ARBA" id="ARBA00022475"/>
    </source>
</evidence>
<evidence type="ECO:0000256" key="1">
    <source>
        <dbReference type="ARBA" id="ARBA00004651"/>
    </source>
</evidence>
<dbReference type="InterPro" id="IPR050250">
    <property type="entry name" value="Macrolide_Exporter_MacB"/>
</dbReference>
<dbReference type="Pfam" id="PF02687">
    <property type="entry name" value="FtsX"/>
    <property type="match status" value="1"/>
</dbReference>
<accession>A0ABW1IAB2</accession>
<keyword evidence="4 7" id="KW-1133">Transmembrane helix</keyword>
<comment type="similarity">
    <text evidence="6">Belongs to the ABC-4 integral membrane protein family.</text>
</comment>
<protein>
    <submittedName>
        <fullName evidence="9">FtsX-like permease family protein</fullName>
    </submittedName>
</protein>
<evidence type="ECO:0000256" key="3">
    <source>
        <dbReference type="ARBA" id="ARBA00022692"/>
    </source>
</evidence>
<dbReference type="PANTHER" id="PTHR30572:SF4">
    <property type="entry name" value="ABC TRANSPORTER PERMEASE YTRF"/>
    <property type="match status" value="1"/>
</dbReference>